<proteinExistence type="predicted"/>
<reference evidence="7 8" key="1">
    <citation type="journal article" date="2022" name="Nat. Genet.">
        <title>Improved pea reference genome and pan-genome highlight genomic features and evolutionary characteristics.</title>
        <authorList>
            <person name="Yang T."/>
            <person name="Liu R."/>
            <person name="Luo Y."/>
            <person name="Hu S."/>
            <person name="Wang D."/>
            <person name="Wang C."/>
            <person name="Pandey M.K."/>
            <person name="Ge S."/>
            <person name="Xu Q."/>
            <person name="Li N."/>
            <person name="Li G."/>
            <person name="Huang Y."/>
            <person name="Saxena R.K."/>
            <person name="Ji Y."/>
            <person name="Li M."/>
            <person name="Yan X."/>
            <person name="He Y."/>
            <person name="Liu Y."/>
            <person name="Wang X."/>
            <person name="Xiang C."/>
            <person name="Varshney R.K."/>
            <person name="Ding H."/>
            <person name="Gao S."/>
            <person name="Zong X."/>
        </authorList>
    </citation>
    <scope>NUCLEOTIDE SEQUENCE [LARGE SCALE GENOMIC DNA]</scope>
    <source>
        <strain evidence="7 8">cv. Zhongwan 6</strain>
    </source>
</reference>
<keyword evidence="6" id="KW-0812">Transmembrane</keyword>
<keyword evidence="3" id="KW-0964">Secreted</keyword>
<keyword evidence="6" id="KW-0472">Membrane</keyword>
<feature type="compositionally biased region" description="Pro residues" evidence="5">
    <location>
        <begin position="48"/>
        <end position="83"/>
    </location>
</feature>
<accession>A0A9D5AAY9</accession>
<evidence type="ECO:0000256" key="5">
    <source>
        <dbReference type="SAM" id="MobiDB-lite"/>
    </source>
</evidence>
<comment type="caution">
    <text evidence="7">The sequence shown here is derived from an EMBL/GenBank/DDBJ whole genome shotgun (WGS) entry which is preliminary data.</text>
</comment>
<feature type="transmembrane region" description="Helical" evidence="6">
    <location>
        <begin position="153"/>
        <end position="170"/>
    </location>
</feature>
<feature type="transmembrane region" description="Helical" evidence="6">
    <location>
        <begin position="127"/>
        <end position="147"/>
    </location>
</feature>
<dbReference type="GO" id="GO:0071555">
    <property type="term" value="P:cell wall organization"/>
    <property type="evidence" value="ECO:0007669"/>
    <property type="project" value="UniProtKB-KW"/>
</dbReference>
<dbReference type="SUPFAM" id="SSF51126">
    <property type="entry name" value="Pectin lyase-like"/>
    <property type="match status" value="1"/>
</dbReference>
<dbReference type="Proteomes" id="UP001058974">
    <property type="component" value="Chromosome 6"/>
</dbReference>
<dbReference type="InterPro" id="IPR011050">
    <property type="entry name" value="Pectin_lyase_fold/virulence"/>
</dbReference>
<evidence type="ECO:0000313" key="8">
    <source>
        <dbReference type="Proteomes" id="UP001058974"/>
    </source>
</evidence>
<feature type="transmembrane region" description="Helical" evidence="6">
    <location>
        <begin position="6"/>
        <end position="25"/>
    </location>
</feature>
<keyword evidence="4" id="KW-0961">Cell wall biogenesis/degradation</keyword>
<dbReference type="Gene3D" id="2.160.20.10">
    <property type="entry name" value="Single-stranded right-handed beta-helix, Pectin lyase-like"/>
    <property type="match status" value="1"/>
</dbReference>
<keyword evidence="6" id="KW-1133">Transmembrane helix</keyword>
<sequence>NFKMRYSPILILLFSIYFLTLFLSVEARHHSHTKHKHYHNPPSEISVPPSPLPSPPYSKPPSPLPSPPYSSAPPQELPSPPPTSNNNNCQNVSGLFDVRTFGAVGDGITDDTESFKMAWDSACQSELPLNVIFVPSGFSFIVQSTIFTGPCNGGLVLKVVYSVLFILIYLSL</sequence>
<evidence type="ECO:0000256" key="3">
    <source>
        <dbReference type="ARBA" id="ARBA00022525"/>
    </source>
</evidence>
<keyword evidence="2" id="KW-0134">Cell wall</keyword>
<evidence type="ECO:0000256" key="2">
    <source>
        <dbReference type="ARBA" id="ARBA00022512"/>
    </source>
</evidence>
<evidence type="ECO:0000256" key="6">
    <source>
        <dbReference type="SAM" id="Phobius"/>
    </source>
</evidence>
<dbReference type="AlphaFoldDB" id="A0A9D5AAY9"/>
<organism evidence="7 8">
    <name type="scientific">Pisum sativum</name>
    <name type="common">Garden pea</name>
    <name type="synonym">Lathyrus oleraceus</name>
    <dbReference type="NCBI Taxonomy" id="3888"/>
    <lineage>
        <taxon>Eukaryota</taxon>
        <taxon>Viridiplantae</taxon>
        <taxon>Streptophyta</taxon>
        <taxon>Embryophyta</taxon>
        <taxon>Tracheophyta</taxon>
        <taxon>Spermatophyta</taxon>
        <taxon>Magnoliopsida</taxon>
        <taxon>eudicotyledons</taxon>
        <taxon>Gunneridae</taxon>
        <taxon>Pentapetalae</taxon>
        <taxon>rosids</taxon>
        <taxon>fabids</taxon>
        <taxon>Fabales</taxon>
        <taxon>Fabaceae</taxon>
        <taxon>Papilionoideae</taxon>
        <taxon>50 kb inversion clade</taxon>
        <taxon>NPAAA clade</taxon>
        <taxon>Hologalegina</taxon>
        <taxon>IRL clade</taxon>
        <taxon>Fabeae</taxon>
        <taxon>Lathyrus</taxon>
    </lineage>
</organism>
<keyword evidence="8" id="KW-1185">Reference proteome</keyword>
<evidence type="ECO:0000256" key="1">
    <source>
        <dbReference type="ARBA" id="ARBA00004191"/>
    </source>
</evidence>
<feature type="region of interest" description="Disordered" evidence="5">
    <location>
        <begin position="34"/>
        <end position="89"/>
    </location>
</feature>
<evidence type="ECO:0000256" key="4">
    <source>
        <dbReference type="ARBA" id="ARBA00023316"/>
    </source>
</evidence>
<dbReference type="PANTHER" id="PTHR31375">
    <property type="match status" value="1"/>
</dbReference>
<name>A0A9D5AAY9_PEA</name>
<gene>
    <name evidence="7" type="ORF">KIW84_064353</name>
</gene>
<feature type="non-terminal residue" evidence="7">
    <location>
        <position position="1"/>
    </location>
</feature>
<dbReference type="Gramene" id="Psat06G0435300-T4">
    <property type="protein sequence ID" value="KAI5398945.1"/>
    <property type="gene ID" value="KIW84_064353"/>
</dbReference>
<evidence type="ECO:0000313" key="7">
    <source>
        <dbReference type="EMBL" id="KAI5398945.1"/>
    </source>
</evidence>
<dbReference type="InterPro" id="IPR012334">
    <property type="entry name" value="Pectin_lyas_fold"/>
</dbReference>
<evidence type="ECO:0008006" key="9">
    <source>
        <dbReference type="Google" id="ProtNLM"/>
    </source>
</evidence>
<protein>
    <recommendedName>
        <fullName evidence="9">Polygalacturonase</fullName>
    </recommendedName>
</protein>
<comment type="subcellular location">
    <subcellularLocation>
        <location evidence="1">Secreted</location>
        <location evidence="1">Cell wall</location>
    </subcellularLocation>
</comment>
<dbReference type="EMBL" id="JAMSHJ010000006">
    <property type="protein sequence ID" value="KAI5398945.1"/>
    <property type="molecule type" value="Genomic_DNA"/>
</dbReference>